<feature type="region of interest" description="Disordered" evidence="1">
    <location>
        <begin position="901"/>
        <end position="932"/>
    </location>
</feature>
<evidence type="ECO:0000313" key="3">
    <source>
        <dbReference type="Proteomes" id="UP000762676"/>
    </source>
</evidence>
<feature type="region of interest" description="Disordered" evidence="1">
    <location>
        <begin position="228"/>
        <end position="276"/>
    </location>
</feature>
<feature type="region of interest" description="Disordered" evidence="1">
    <location>
        <begin position="952"/>
        <end position="975"/>
    </location>
</feature>
<gene>
    <name evidence="2" type="ORF">ElyMa_006996200</name>
</gene>
<feature type="compositionally biased region" description="Low complexity" evidence="1">
    <location>
        <begin position="516"/>
        <end position="527"/>
    </location>
</feature>
<dbReference type="Proteomes" id="UP000762676">
    <property type="component" value="Unassembled WGS sequence"/>
</dbReference>
<keyword evidence="3" id="KW-1185">Reference proteome</keyword>
<feature type="region of interest" description="Disordered" evidence="1">
    <location>
        <begin position="1007"/>
        <end position="1049"/>
    </location>
</feature>
<feature type="compositionally biased region" description="Low complexity" evidence="1">
    <location>
        <begin position="1201"/>
        <end position="1213"/>
    </location>
</feature>
<name>A0AAV4JUB5_9GAST</name>
<feature type="compositionally biased region" description="Basic residues" evidence="1">
    <location>
        <begin position="671"/>
        <end position="680"/>
    </location>
</feature>
<feature type="compositionally biased region" description="Polar residues" evidence="1">
    <location>
        <begin position="245"/>
        <end position="272"/>
    </location>
</feature>
<feature type="region of interest" description="Disordered" evidence="1">
    <location>
        <begin position="671"/>
        <end position="692"/>
    </location>
</feature>
<dbReference type="EMBL" id="BMAT01013981">
    <property type="protein sequence ID" value="GFS24171.1"/>
    <property type="molecule type" value="Genomic_DNA"/>
</dbReference>
<feature type="region of interest" description="Disordered" evidence="1">
    <location>
        <begin position="483"/>
        <end position="536"/>
    </location>
</feature>
<feature type="compositionally biased region" description="Basic residues" evidence="1">
    <location>
        <begin position="1214"/>
        <end position="1235"/>
    </location>
</feature>
<feature type="region of interest" description="Disordered" evidence="1">
    <location>
        <begin position="1"/>
        <end position="26"/>
    </location>
</feature>
<feature type="compositionally biased region" description="Low complexity" evidence="1">
    <location>
        <begin position="1007"/>
        <end position="1029"/>
    </location>
</feature>
<evidence type="ECO:0000313" key="2">
    <source>
        <dbReference type="EMBL" id="GFS24171.1"/>
    </source>
</evidence>
<feature type="compositionally biased region" description="Low complexity" evidence="1">
    <location>
        <begin position="1253"/>
        <end position="1272"/>
    </location>
</feature>
<evidence type="ECO:0000256" key="1">
    <source>
        <dbReference type="SAM" id="MobiDB-lite"/>
    </source>
</evidence>
<feature type="compositionally biased region" description="Basic residues" evidence="1">
    <location>
        <begin position="1139"/>
        <end position="1148"/>
    </location>
</feature>
<feature type="compositionally biased region" description="Basic residues" evidence="1">
    <location>
        <begin position="500"/>
        <end position="509"/>
    </location>
</feature>
<feature type="region of interest" description="Disordered" evidence="1">
    <location>
        <begin position="361"/>
        <end position="381"/>
    </location>
</feature>
<sequence>MEDNSRNGKTGLIQDDENSNASSKSVNSVGEEFSVGNLITDGGLKLTISCRTKSCENELDKNCNDTLGSSPRTNLITHKDYVKHASVSVNEVTTMENENPLNLDLPKEHPELKLGSQDLDGKTKAEARPMHAHQQKLSKTVDFAMSQTEVQVQLKPACKDGGIAQPFQGGPKPDDRDNLELSSLKFQQDSEGAKQQVSLGLKNNDILCGPEIHHDPLLRIDTLPNVSPESGISSLDESPFGNESPDFTNTGETSDQFTSVPSSTHSVKSIKTTEAAPHARHPYETLLQSDTVGRVSNVNKSQVEKSTSGFVDKDKVVQEMSVPEVKYSLTENQTDANVVQDRVEPALPTLTHGGHVIVSSPHKISQSTGRKKRGRPPKPIKSHLLKHKKSTLYNHSVDTCSISETQKINFPLDEENSEDQASDNGNQCEINNSNSCDMVLPTNVSSLMNSPKGASGKIVKDCCSVIKGSLICEENRQYAQILGKNRNNSSEKTKGDTCPKKRPRGRPRKIVNGELTSSTVVPSGPTTRKPGKRKYTKRKLLFTRMKRKSQTNLSVNVSNIDTTHVENTTTERAAKNPGGKLLNWTKSDNTKVSESSVFQDNDLDELLQSVKSSIKTQFKEEVSTDVIPNLTFDNPFALMQPPPFPKIARPSSPRIVKPKAKRPKLHVMMRQTKRRKKKLVTPKAAPAFEQKQSASPKLDVFSPVVTHPERTEKLSVPPLRKSGTFGSSMSLAKRPFFTSCVQPSKILASSRLNVFRLGTGVEEVHRAVTPPDTEAAESFEKRLKKRHKLLYRKSKHKNIIDPVFAADLDTLLEGLTGMTISENPSDNFIRVRPGEMPLPSIFRVIKIDVNRKTKERAFTPEPLTVDKSKIPKSTLCEPLITSFRPILKVGRKKITPEVMLEQHKRQAPVNDSSDQRLPPKKRHRMVNAETPQDVDCQAASEGDLKHYTVKKKGKRLRKVSGQDDSKSDTSQCSSRLGQQFVGNELTIDTSQGFLTCTPSLSPCASRLSTRSSTLPSLSSPSPTGSLGSRAQSLSHQHSSKASGGSSSGGGGLSLTCPLHSLAAANSTAPDCSECAECRLLEQSMASISPGSVRSGRFNLRSLSGQPAVSDFSSLSERRLSSAEPSPNLKLTPVFDKSLSRSHRKRHKSSNLSGDESDSSPPTLECILPQTSQDTHFFSEPPNIISSGKGPLLPKQTPCTQSPGSSKSSLPPSVSRKKKGAGLSLKRKKQARKTLSLKKLTVKPAKPSQKKKCNNLSSSTNTTSSSNNLMTKSSRSVITMSCPEHEPLPLEHCSNRKLVDEIKAATTLKSTELEMLEEGSECEDAVLPSPIQPPRKRYQRVGLFSDFYKDSDLAGNWLRDPVLTKRHSVSAVDQGLGSLSGPNPTQRPPKNSYYWRDGNSSQRRGPPAHLLQPNPSLLLQASSPLSPAELFNSAHLCPPSMRGLFLSFPFPPPFAAGRGY</sequence>
<reference evidence="2 3" key="1">
    <citation type="journal article" date="2021" name="Elife">
        <title>Chloroplast acquisition without the gene transfer in kleptoplastic sea slugs, Plakobranchus ocellatus.</title>
        <authorList>
            <person name="Maeda T."/>
            <person name="Takahashi S."/>
            <person name="Yoshida T."/>
            <person name="Shimamura S."/>
            <person name="Takaki Y."/>
            <person name="Nagai Y."/>
            <person name="Toyoda A."/>
            <person name="Suzuki Y."/>
            <person name="Arimoto A."/>
            <person name="Ishii H."/>
            <person name="Satoh N."/>
            <person name="Nishiyama T."/>
            <person name="Hasebe M."/>
            <person name="Maruyama T."/>
            <person name="Minagawa J."/>
            <person name="Obokata J."/>
            <person name="Shigenobu S."/>
        </authorList>
    </citation>
    <scope>NUCLEOTIDE SEQUENCE [LARGE SCALE GENOMIC DNA]</scope>
</reference>
<comment type="caution">
    <text evidence="2">The sequence shown here is derived from an EMBL/GenBank/DDBJ whole genome shotgun (WGS) entry which is preliminary data.</text>
</comment>
<organism evidence="2 3">
    <name type="scientific">Elysia marginata</name>
    <dbReference type="NCBI Taxonomy" id="1093978"/>
    <lineage>
        <taxon>Eukaryota</taxon>
        <taxon>Metazoa</taxon>
        <taxon>Spiralia</taxon>
        <taxon>Lophotrochozoa</taxon>
        <taxon>Mollusca</taxon>
        <taxon>Gastropoda</taxon>
        <taxon>Heterobranchia</taxon>
        <taxon>Euthyneura</taxon>
        <taxon>Panpulmonata</taxon>
        <taxon>Sacoglossa</taxon>
        <taxon>Placobranchoidea</taxon>
        <taxon>Plakobranchidae</taxon>
        <taxon>Elysia</taxon>
    </lineage>
</organism>
<protein>
    <submittedName>
        <fullName evidence="2">Histone-lysine N-methyltransferase</fullName>
    </submittedName>
</protein>
<feature type="region of interest" description="Disordered" evidence="1">
    <location>
        <begin position="1119"/>
        <end position="1272"/>
    </location>
</feature>
<accession>A0AAV4JUB5</accession>
<feature type="region of interest" description="Disordered" evidence="1">
    <location>
        <begin position="1371"/>
        <end position="1413"/>
    </location>
</feature>
<feature type="compositionally biased region" description="Basic and acidic residues" evidence="1">
    <location>
        <begin position="489"/>
        <end position="499"/>
    </location>
</feature>
<feature type="compositionally biased region" description="Basic residues" evidence="1">
    <location>
        <begin position="369"/>
        <end position="381"/>
    </location>
</feature>
<proteinExistence type="predicted"/>